<protein>
    <recommendedName>
        <fullName evidence="10">Matrin-type domain-containing protein</fullName>
    </recommendedName>
</protein>
<gene>
    <name evidence="11" type="ORF">CFAM422_000615</name>
</gene>
<name>A0A9P5CIZ8_9HYPO</name>
<evidence type="ECO:0000256" key="4">
    <source>
        <dbReference type="ARBA" id="ARBA00022728"/>
    </source>
</evidence>
<comment type="subcellular location">
    <subcellularLocation>
        <location evidence="1">Nucleus</location>
    </subcellularLocation>
</comment>
<evidence type="ECO:0000313" key="11">
    <source>
        <dbReference type="EMBL" id="KAF3076983.1"/>
    </source>
</evidence>
<dbReference type="Pfam" id="PF12874">
    <property type="entry name" value="zf-met"/>
    <property type="match status" value="1"/>
</dbReference>
<dbReference type="Pfam" id="PF00202">
    <property type="entry name" value="Aminotran_3"/>
    <property type="match status" value="1"/>
</dbReference>
<evidence type="ECO:0000256" key="3">
    <source>
        <dbReference type="ARBA" id="ARBA00022723"/>
    </source>
</evidence>
<dbReference type="GO" id="GO:0008270">
    <property type="term" value="F:zinc ion binding"/>
    <property type="evidence" value="ECO:0007669"/>
    <property type="project" value="UniProtKB-KW"/>
</dbReference>
<keyword evidence="4" id="KW-0747">Spliceosome</keyword>
<dbReference type="Proteomes" id="UP000801864">
    <property type="component" value="Unassembled WGS sequence"/>
</dbReference>
<keyword evidence="6" id="KW-0862">Zinc</keyword>
<evidence type="ECO:0000256" key="8">
    <source>
        <dbReference type="ARBA" id="ARBA00023187"/>
    </source>
</evidence>
<keyword evidence="3" id="KW-0479">Metal-binding</keyword>
<dbReference type="GO" id="GO:0071004">
    <property type="term" value="C:U2-type prespliceosome"/>
    <property type="evidence" value="ECO:0007669"/>
    <property type="project" value="TreeGrafter"/>
</dbReference>
<dbReference type="Gene3D" id="3.90.1150.10">
    <property type="entry name" value="Aspartate Aminotransferase, domain 1"/>
    <property type="match status" value="1"/>
</dbReference>
<dbReference type="GO" id="GO:0008483">
    <property type="term" value="F:transaminase activity"/>
    <property type="evidence" value="ECO:0007669"/>
    <property type="project" value="InterPro"/>
</dbReference>
<dbReference type="Gene3D" id="3.40.640.10">
    <property type="entry name" value="Type I PLP-dependent aspartate aminotransferase-like (Major domain)"/>
    <property type="match status" value="1"/>
</dbReference>
<dbReference type="PANTHER" id="PTHR23205:SF0">
    <property type="entry name" value="SPLICING FACTOR 3A SUBUNIT 2"/>
    <property type="match status" value="1"/>
</dbReference>
<keyword evidence="12" id="KW-1185">Reference proteome</keyword>
<dbReference type="PANTHER" id="PTHR23205">
    <property type="entry name" value="SPLICING FACTOR 3A SUBUNIT 2"/>
    <property type="match status" value="1"/>
</dbReference>
<sequence>MGSVNTLSLALSEAKARYVAQNAKSQAIHEQATKSFPGGNTRTVLHTDPFPICMKSGQGYQLTSEDGNTYTDLTCEFTAALYGHSNPVILDAVSNVLKTVGMNVGATTSQEQLFAREMCQRFGLERVRFTNSGTEANLHALAAARKFTNKRKVVVFNRGYHGGVLGFKDGKPAPNNVDPNDWIIVKYNDVDAATKAIQSEGVAAVLLEGMQGNGGCILGTKEFLTGIQDAAAKAGVVFILDEVMTSRISASGYAGLRGIKPDLKTFGKYLGGGLAFGALGGRADIMAAFDPRLATSISHSGTFNNNTLVIHAGYAGLSKIYTADVAEKFTEMGSAFLSKLQEAVKGTRITFTGIGSILCSHFIEGDVEVNEIASGDDVQENEALKELFWFEMLEQRFWVTRRGFIALILETPQSELDRFVDAVKAFLVSMDYQNRAGSKFGGGGVASHSATNADRRERLRKLALETIDLDKDPYFFKNHVGSFECRLCLTVHQNDGSYLAHTQGKKHQTNLARRAAREQKEGKQNIDPATGLPASVAAGLNARRNVVKIGRPGYKITKIRDPVTRQQGLLFQLQYPDATPELAPKWQVMNAFTQRAEEPDKNFQYLVVAAEPYESVGFKIPARELDKREDKQFCFWDPDSKEYWIQVMFMTEREERFNAAPGLTARR</sequence>
<dbReference type="Gene3D" id="2.60.40.2690">
    <property type="match status" value="1"/>
</dbReference>
<keyword evidence="9" id="KW-0539">Nucleus</keyword>
<dbReference type="InterPro" id="IPR013087">
    <property type="entry name" value="Znf_C2H2_type"/>
</dbReference>
<comment type="similarity">
    <text evidence="2">Belongs to the SF3A2 family.</text>
</comment>
<evidence type="ECO:0000256" key="2">
    <source>
        <dbReference type="ARBA" id="ARBA00008995"/>
    </source>
</evidence>
<dbReference type="InterPro" id="IPR005814">
    <property type="entry name" value="Aminotrans_3"/>
</dbReference>
<dbReference type="GO" id="GO:0030170">
    <property type="term" value="F:pyridoxal phosphate binding"/>
    <property type="evidence" value="ECO:0007669"/>
    <property type="project" value="InterPro"/>
</dbReference>
<dbReference type="GO" id="GO:0005686">
    <property type="term" value="C:U2 snRNP"/>
    <property type="evidence" value="ECO:0007669"/>
    <property type="project" value="TreeGrafter"/>
</dbReference>
<dbReference type="EMBL" id="QLNT01000001">
    <property type="protein sequence ID" value="KAF3076983.1"/>
    <property type="molecule type" value="Genomic_DNA"/>
</dbReference>
<dbReference type="GO" id="GO:0071013">
    <property type="term" value="C:catalytic step 2 spliceosome"/>
    <property type="evidence" value="ECO:0007669"/>
    <property type="project" value="TreeGrafter"/>
</dbReference>
<evidence type="ECO:0000256" key="7">
    <source>
        <dbReference type="ARBA" id="ARBA00022898"/>
    </source>
</evidence>
<dbReference type="InterPro" id="IPR015421">
    <property type="entry name" value="PyrdxlP-dep_Trfase_major"/>
</dbReference>
<keyword evidence="7" id="KW-0663">Pyridoxal phosphate</keyword>
<dbReference type="AlphaFoldDB" id="A0A9P5CIZ8"/>
<evidence type="ECO:0000259" key="10">
    <source>
        <dbReference type="PROSITE" id="PS50171"/>
    </source>
</evidence>
<keyword evidence="8" id="KW-0508">mRNA splicing</keyword>
<evidence type="ECO:0000256" key="5">
    <source>
        <dbReference type="ARBA" id="ARBA00022771"/>
    </source>
</evidence>
<evidence type="ECO:0000256" key="9">
    <source>
        <dbReference type="ARBA" id="ARBA00023242"/>
    </source>
</evidence>
<dbReference type="Pfam" id="PF16835">
    <property type="entry name" value="SF3A2"/>
    <property type="match status" value="1"/>
</dbReference>
<dbReference type="InterPro" id="IPR031781">
    <property type="entry name" value="SF3A2_dom"/>
</dbReference>
<organism evidence="11 12">
    <name type="scientific">Trichoderma lentiforme</name>
    <dbReference type="NCBI Taxonomy" id="1567552"/>
    <lineage>
        <taxon>Eukaryota</taxon>
        <taxon>Fungi</taxon>
        <taxon>Dikarya</taxon>
        <taxon>Ascomycota</taxon>
        <taxon>Pezizomycotina</taxon>
        <taxon>Sordariomycetes</taxon>
        <taxon>Hypocreomycetidae</taxon>
        <taxon>Hypocreales</taxon>
        <taxon>Hypocreaceae</taxon>
        <taxon>Trichoderma</taxon>
    </lineage>
</organism>
<dbReference type="GO" id="GO:0000245">
    <property type="term" value="P:spliceosomal complex assembly"/>
    <property type="evidence" value="ECO:0007669"/>
    <property type="project" value="TreeGrafter"/>
</dbReference>
<comment type="caution">
    <text evidence="11">The sequence shown here is derived from an EMBL/GenBank/DDBJ whole genome shotgun (WGS) entry which is preliminary data.</text>
</comment>
<proteinExistence type="inferred from homology"/>
<dbReference type="InterPro" id="IPR000690">
    <property type="entry name" value="Matrin/U1-C_Znf_C2H2"/>
</dbReference>
<dbReference type="InterPro" id="IPR052092">
    <property type="entry name" value="SF3A2"/>
</dbReference>
<reference evidence="11 12" key="1">
    <citation type="submission" date="2018-06" db="EMBL/GenBank/DDBJ databases">
        <title>Genome analysis of cellulolytic fungus Trichoderma lentiforme CFAM-422.</title>
        <authorList>
            <person name="Steindorff A.S."/>
            <person name="Formighieri E.F."/>
            <person name="Midorikawa G.E.O."/>
            <person name="Tamietti M.S."/>
            <person name="Ramos E.Z."/>
            <person name="Silva A.S."/>
            <person name="Bon E.P.S."/>
            <person name="Mendes T.D."/>
            <person name="Damaso M.C.T."/>
            <person name="Favaro L.C.L."/>
        </authorList>
    </citation>
    <scope>NUCLEOTIDE SEQUENCE [LARGE SCALE GENOMIC DNA]</scope>
    <source>
        <strain evidence="11 12">CFAM-422</strain>
    </source>
</reference>
<dbReference type="SMART" id="SM00451">
    <property type="entry name" value="ZnF_U1"/>
    <property type="match status" value="1"/>
</dbReference>
<accession>A0A9P5CIZ8</accession>
<dbReference type="PROSITE" id="PS50171">
    <property type="entry name" value="ZF_MATRIN"/>
    <property type="match status" value="1"/>
</dbReference>
<dbReference type="InterPro" id="IPR015424">
    <property type="entry name" value="PyrdxlP-dep_Trfase"/>
</dbReference>
<dbReference type="InterPro" id="IPR003604">
    <property type="entry name" value="Matrin/U1-like-C_Znf_C2H2"/>
</dbReference>
<dbReference type="InterPro" id="IPR015422">
    <property type="entry name" value="PyrdxlP-dep_Trfase_small"/>
</dbReference>
<evidence type="ECO:0000256" key="6">
    <source>
        <dbReference type="ARBA" id="ARBA00022833"/>
    </source>
</evidence>
<feature type="domain" description="Matrin-type" evidence="10">
    <location>
        <begin position="483"/>
        <end position="513"/>
    </location>
</feature>
<dbReference type="GO" id="GO:0003676">
    <property type="term" value="F:nucleic acid binding"/>
    <property type="evidence" value="ECO:0007669"/>
    <property type="project" value="InterPro"/>
</dbReference>
<dbReference type="SMART" id="SM01050">
    <property type="entry name" value="CactinC_cactus"/>
    <property type="match status" value="1"/>
</dbReference>
<evidence type="ECO:0000256" key="1">
    <source>
        <dbReference type="ARBA" id="ARBA00004123"/>
    </source>
</evidence>
<evidence type="ECO:0000313" key="12">
    <source>
        <dbReference type="Proteomes" id="UP000801864"/>
    </source>
</evidence>
<keyword evidence="4" id="KW-0507">mRNA processing</keyword>
<dbReference type="SUPFAM" id="SSF53383">
    <property type="entry name" value="PLP-dependent transferases"/>
    <property type="match status" value="1"/>
</dbReference>
<keyword evidence="5" id="KW-0863">Zinc-finger</keyword>